<dbReference type="HAMAP" id="MF_00694">
    <property type="entry name" value="KDGDH"/>
    <property type="match status" value="1"/>
</dbReference>
<name>A0ABV8M1Q5_9ACTN</name>
<comment type="pathway">
    <text evidence="2 5">Carbohydrate acid metabolism; D-glucarate degradation; 2,5-dioxopentanoate from D-glucarate: step 2/2.</text>
</comment>
<dbReference type="Proteomes" id="UP001595816">
    <property type="component" value="Unassembled WGS sequence"/>
</dbReference>
<evidence type="ECO:0000313" key="8">
    <source>
        <dbReference type="Proteomes" id="UP001595816"/>
    </source>
</evidence>
<comment type="caution">
    <text evidence="7">The sequence shown here is derived from an EMBL/GenBank/DDBJ whole genome shotgun (WGS) entry which is preliminary data.</text>
</comment>
<sequence length="326" mass="33903">MRLQGLLSFPLTPFTADGAEVALDVFADHVEAQIAAGPSGLFVACGTGEFTALSLAEYRDVVATAVRVARNRVPVFAGAGGGPQLAREFAVVAAEHGANGLLLLPPYLVAAPPRGLVEHVRLVAGATDLPIAVYQRANAVLDPAAAVALLDVPTVVGIKDGRGDVDAMLRLVTAVRTSGHPRAAEFGFLNGLPTAELSVRAYRAIGVDSYSSAVLCFAPEIATRFWRAVEADDEEAMNALLATFYLPLVALRDKVPGYAVALVKAGARLRGVDVGPVRPPLVDLTPEHLDELVSILAAGLDLAKTLDSAKAPDTSTDAETAKGSLQ</sequence>
<dbReference type="InterPro" id="IPR002220">
    <property type="entry name" value="DapA-like"/>
</dbReference>
<comment type="similarity">
    <text evidence="3 5 6">Belongs to the DapA family.</text>
</comment>
<dbReference type="RefSeq" id="WP_253758607.1">
    <property type="nucleotide sequence ID" value="NZ_JAMZDZ010000001.1"/>
</dbReference>
<dbReference type="PANTHER" id="PTHR12128">
    <property type="entry name" value="DIHYDRODIPICOLINATE SYNTHASE"/>
    <property type="match status" value="1"/>
</dbReference>
<evidence type="ECO:0000256" key="3">
    <source>
        <dbReference type="ARBA" id="ARBA00007592"/>
    </source>
</evidence>
<dbReference type="Pfam" id="PF00701">
    <property type="entry name" value="DHDPS"/>
    <property type="match status" value="1"/>
</dbReference>
<evidence type="ECO:0000256" key="6">
    <source>
        <dbReference type="PIRNR" id="PIRNR001365"/>
    </source>
</evidence>
<evidence type="ECO:0000256" key="4">
    <source>
        <dbReference type="ARBA" id="ARBA00023239"/>
    </source>
</evidence>
<keyword evidence="8" id="KW-1185">Reference proteome</keyword>
<organism evidence="7 8">
    <name type="scientific">Hamadaea flava</name>
    <dbReference type="NCBI Taxonomy" id="1742688"/>
    <lineage>
        <taxon>Bacteria</taxon>
        <taxon>Bacillati</taxon>
        <taxon>Actinomycetota</taxon>
        <taxon>Actinomycetes</taxon>
        <taxon>Micromonosporales</taxon>
        <taxon>Micromonosporaceae</taxon>
        <taxon>Hamadaea</taxon>
    </lineage>
</organism>
<comment type="catalytic activity">
    <reaction evidence="1 5">
        <text>5-dehydro-4-deoxy-D-glucarate + H(+) = 2,5-dioxopentanoate + CO2 + H2O</text>
        <dbReference type="Rhea" id="RHEA:24608"/>
        <dbReference type="ChEBI" id="CHEBI:15377"/>
        <dbReference type="ChEBI" id="CHEBI:15378"/>
        <dbReference type="ChEBI" id="CHEBI:16526"/>
        <dbReference type="ChEBI" id="CHEBI:42819"/>
        <dbReference type="ChEBI" id="CHEBI:58136"/>
        <dbReference type="EC" id="4.2.1.41"/>
    </reaction>
</comment>
<evidence type="ECO:0000313" key="7">
    <source>
        <dbReference type="EMBL" id="MFC4136508.1"/>
    </source>
</evidence>
<dbReference type="InterPro" id="IPR017655">
    <property type="entry name" value="Dehydro-deoxyglucarate_dehyd"/>
</dbReference>
<protein>
    <recommendedName>
        <fullName evidence="5">Probable 5-dehydro-4-deoxyglucarate dehydratase</fullName>
        <ecNumber evidence="5">4.2.1.41</ecNumber>
    </recommendedName>
    <alternativeName>
        <fullName evidence="5">5-keto-4-deoxy-glucarate dehydratase</fullName>
        <shortName evidence="5">KDGDH</shortName>
    </alternativeName>
</protein>
<dbReference type="PIRSF" id="PIRSF001365">
    <property type="entry name" value="DHDPS"/>
    <property type="match status" value="1"/>
</dbReference>
<keyword evidence="4 5" id="KW-0456">Lyase</keyword>
<dbReference type="SMART" id="SM01130">
    <property type="entry name" value="DHDPS"/>
    <property type="match status" value="1"/>
</dbReference>
<dbReference type="Gene3D" id="3.20.20.70">
    <property type="entry name" value="Aldolase class I"/>
    <property type="match status" value="1"/>
</dbReference>
<gene>
    <name evidence="7" type="ORF">ACFOZ4_38365</name>
</gene>
<dbReference type="PANTHER" id="PTHR12128:SF19">
    <property type="entry name" value="5-DEHYDRO-4-DEOXYGLUCARATE DEHYDRATASE 2-RELATED"/>
    <property type="match status" value="1"/>
</dbReference>
<dbReference type="EC" id="4.2.1.41" evidence="5"/>
<accession>A0ABV8M1Q5</accession>
<reference evidence="8" key="1">
    <citation type="journal article" date="2019" name="Int. J. Syst. Evol. Microbiol.">
        <title>The Global Catalogue of Microorganisms (GCM) 10K type strain sequencing project: providing services to taxonomists for standard genome sequencing and annotation.</title>
        <authorList>
            <consortium name="The Broad Institute Genomics Platform"/>
            <consortium name="The Broad Institute Genome Sequencing Center for Infectious Disease"/>
            <person name="Wu L."/>
            <person name="Ma J."/>
        </authorList>
    </citation>
    <scope>NUCLEOTIDE SEQUENCE [LARGE SCALE GENOMIC DNA]</scope>
    <source>
        <strain evidence="8">CGMCC 4.7289</strain>
    </source>
</reference>
<evidence type="ECO:0000256" key="1">
    <source>
        <dbReference type="ARBA" id="ARBA00001446"/>
    </source>
</evidence>
<dbReference type="EMBL" id="JBHSAY010000031">
    <property type="protein sequence ID" value="MFC4136508.1"/>
    <property type="molecule type" value="Genomic_DNA"/>
</dbReference>
<evidence type="ECO:0000256" key="5">
    <source>
        <dbReference type="HAMAP-Rule" id="MF_00694"/>
    </source>
</evidence>
<dbReference type="InterPro" id="IPR013785">
    <property type="entry name" value="Aldolase_TIM"/>
</dbReference>
<proteinExistence type="inferred from homology"/>
<dbReference type="NCBIfam" id="NF002958">
    <property type="entry name" value="PRK03620.1"/>
    <property type="match status" value="1"/>
</dbReference>
<dbReference type="SUPFAM" id="SSF51569">
    <property type="entry name" value="Aldolase"/>
    <property type="match status" value="1"/>
</dbReference>
<evidence type="ECO:0000256" key="2">
    <source>
        <dbReference type="ARBA" id="ARBA00004983"/>
    </source>
</evidence>